<dbReference type="GO" id="GO:0016301">
    <property type="term" value="F:kinase activity"/>
    <property type="evidence" value="ECO:0007669"/>
    <property type="project" value="UniProtKB-KW"/>
</dbReference>
<dbReference type="PANTHER" id="PTHR30605">
    <property type="entry name" value="ANHYDRO-N-ACETYLMURAMIC ACID KINASE"/>
    <property type="match status" value="1"/>
</dbReference>
<feature type="region of interest" description="Disordered" evidence="1">
    <location>
        <begin position="381"/>
        <end position="411"/>
    </location>
</feature>
<dbReference type="InterPro" id="IPR043129">
    <property type="entry name" value="ATPase_NBD"/>
</dbReference>
<evidence type="ECO:0000313" key="2">
    <source>
        <dbReference type="EMBL" id="SDR04516.1"/>
    </source>
</evidence>
<sequence>MSGTSLDGVDAALCRVDLPDADVPLTEATVEREAFVTDEYEPSFREYVRSICDEATTVEELARARVAVGRRFARAVEGLLETADVAPEGVDLIGSHGQTVWHSPANEPLPADLGRTRATLQVGDPSVIARETGIDTVADFRSADVAAGGHGAPLSPLLDWIQFGRASEDRIVQNIGGIGNCTVLPEGGDWSTVTAFDTGPGNMVIDAVVERLTDGERQFDEDGRMATAGTVDDDLLTDLLDDPYLERAPPKSTGRERYGDGYATRVLERARKDGLAADNVVATVTALTSESIADAYERHVDLDPDRVVVSGGGAYNETVLSRLEDRLSVPVETSGKRGIAPDSREAVLFGLLAALFDADRPGSVPSVTGASDAAVLGTLAKSSAKVDSPGSRHSTDDAADRCSRESRNAGE</sequence>
<dbReference type="Pfam" id="PF03702">
    <property type="entry name" value="AnmK"/>
    <property type="match status" value="1"/>
</dbReference>
<dbReference type="GO" id="GO:0016773">
    <property type="term" value="F:phosphotransferase activity, alcohol group as acceptor"/>
    <property type="evidence" value="ECO:0007669"/>
    <property type="project" value="InterPro"/>
</dbReference>
<protein>
    <submittedName>
        <fullName evidence="2">Anhydro-N-acetylmuramic acid kinase</fullName>
    </submittedName>
</protein>
<evidence type="ECO:0000313" key="3">
    <source>
        <dbReference type="Proteomes" id="UP000198848"/>
    </source>
</evidence>
<dbReference type="InterPro" id="IPR005338">
    <property type="entry name" value="Anhydro_N_Ac-Mur_kinase"/>
</dbReference>
<dbReference type="GO" id="GO:0005524">
    <property type="term" value="F:ATP binding"/>
    <property type="evidence" value="ECO:0007669"/>
    <property type="project" value="InterPro"/>
</dbReference>
<organism evidence="2 3">
    <name type="scientific">Natronobacterium texcoconense</name>
    <dbReference type="NCBI Taxonomy" id="1095778"/>
    <lineage>
        <taxon>Archaea</taxon>
        <taxon>Methanobacteriati</taxon>
        <taxon>Methanobacteriota</taxon>
        <taxon>Stenosarchaea group</taxon>
        <taxon>Halobacteria</taxon>
        <taxon>Halobacteriales</taxon>
        <taxon>Natrialbaceae</taxon>
        <taxon>Natronobacterium</taxon>
    </lineage>
</organism>
<dbReference type="GO" id="GO:0006040">
    <property type="term" value="P:amino sugar metabolic process"/>
    <property type="evidence" value="ECO:0007669"/>
    <property type="project" value="InterPro"/>
</dbReference>
<dbReference type="GO" id="GO:0009254">
    <property type="term" value="P:peptidoglycan turnover"/>
    <property type="evidence" value="ECO:0007669"/>
    <property type="project" value="InterPro"/>
</dbReference>
<dbReference type="AlphaFoldDB" id="A0A1H1FVG5"/>
<name>A0A1H1FVG5_NATTX</name>
<proteinExistence type="inferred from homology"/>
<dbReference type="SUPFAM" id="SSF53067">
    <property type="entry name" value="Actin-like ATPase domain"/>
    <property type="match status" value="1"/>
</dbReference>
<gene>
    <name evidence="2" type="ORF">SAMN04489842_2119</name>
</gene>
<dbReference type="NCBIfam" id="NF007148">
    <property type="entry name" value="PRK09585.3-2"/>
    <property type="match status" value="1"/>
</dbReference>
<accession>A0A1H1FVG5</accession>
<keyword evidence="2" id="KW-0418">Kinase</keyword>
<dbReference type="HAMAP" id="MF_01270">
    <property type="entry name" value="AnhMurNAc_kinase"/>
    <property type="match status" value="1"/>
</dbReference>
<keyword evidence="2" id="KW-0808">Transferase</keyword>
<dbReference type="Gene3D" id="3.30.420.40">
    <property type="match status" value="2"/>
</dbReference>
<dbReference type="EMBL" id="FNLC01000002">
    <property type="protein sequence ID" value="SDR04516.1"/>
    <property type="molecule type" value="Genomic_DNA"/>
</dbReference>
<reference evidence="3" key="1">
    <citation type="submission" date="2016-10" db="EMBL/GenBank/DDBJ databases">
        <authorList>
            <person name="Varghese N."/>
            <person name="Submissions S."/>
        </authorList>
    </citation>
    <scope>NUCLEOTIDE SEQUENCE [LARGE SCALE GENOMIC DNA]</scope>
    <source>
        <strain evidence="3">DSM 24767</strain>
    </source>
</reference>
<feature type="compositionally biased region" description="Basic and acidic residues" evidence="1">
    <location>
        <begin position="393"/>
        <end position="411"/>
    </location>
</feature>
<evidence type="ECO:0000256" key="1">
    <source>
        <dbReference type="SAM" id="MobiDB-lite"/>
    </source>
</evidence>
<dbReference type="PANTHER" id="PTHR30605:SF0">
    <property type="entry name" value="ANHYDRO-N-ACETYLMURAMIC ACID KINASE"/>
    <property type="match status" value="1"/>
</dbReference>
<dbReference type="CDD" id="cd24050">
    <property type="entry name" value="ASKHA_NBD_ANMK"/>
    <property type="match status" value="1"/>
</dbReference>
<keyword evidence="3" id="KW-1185">Reference proteome</keyword>
<dbReference type="STRING" id="1095778.SAMN04489842_2119"/>
<dbReference type="Proteomes" id="UP000198848">
    <property type="component" value="Unassembled WGS sequence"/>
</dbReference>